<gene>
    <name evidence="1" type="ORF">GH754_04145</name>
</gene>
<dbReference type="InterPro" id="IPR025613">
    <property type="entry name" value="YlbE"/>
</dbReference>
<evidence type="ECO:0000313" key="1">
    <source>
        <dbReference type="EMBL" id="MRG85520.1"/>
    </source>
</evidence>
<protein>
    <recommendedName>
        <fullName evidence="3">YlbE-like protein</fullName>
    </recommendedName>
</protein>
<comment type="caution">
    <text evidence="1">The sequence shown here is derived from an EMBL/GenBank/DDBJ whole genome shotgun (WGS) entry which is preliminary data.</text>
</comment>
<accession>A0A6G1X3R3</accession>
<evidence type="ECO:0000313" key="2">
    <source>
        <dbReference type="Proteomes" id="UP000480185"/>
    </source>
</evidence>
<organism evidence="1 2">
    <name type="scientific">Salinibacillus xinjiangensis</name>
    <dbReference type="NCBI Taxonomy" id="1229268"/>
    <lineage>
        <taxon>Bacteria</taxon>
        <taxon>Bacillati</taxon>
        <taxon>Bacillota</taxon>
        <taxon>Bacilli</taxon>
        <taxon>Bacillales</taxon>
        <taxon>Bacillaceae</taxon>
        <taxon>Salinibacillus</taxon>
    </lineage>
</organism>
<dbReference type="OrthoDB" id="1646085at2"/>
<keyword evidence="2" id="KW-1185">Reference proteome</keyword>
<evidence type="ECO:0008006" key="3">
    <source>
        <dbReference type="Google" id="ProtNLM"/>
    </source>
</evidence>
<name>A0A6G1X3R3_9BACI</name>
<proteinExistence type="predicted"/>
<dbReference type="Pfam" id="PF14003">
    <property type="entry name" value="YlbE"/>
    <property type="match status" value="1"/>
</dbReference>
<dbReference type="EMBL" id="WJNH01000002">
    <property type="protein sequence ID" value="MRG85520.1"/>
    <property type="molecule type" value="Genomic_DNA"/>
</dbReference>
<reference evidence="1 2" key="1">
    <citation type="submission" date="2019-11" db="EMBL/GenBank/DDBJ databases">
        <authorList>
            <person name="Li J."/>
        </authorList>
    </citation>
    <scope>NUCLEOTIDE SEQUENCE [LARGE SCALE GENOMIC DNA]</scope>
    <source>
        <strain evidence="1 2">J4</strain>
    </source>
</reference>
<dbReference type="Proteomes" id="UP000480185">
    <property type="component" value="Unassembled WGS sequence"/>
</dbReference>
<sequence length="81" mass="9525">MQPSVYNYLRNRPDLLHFVRMNPSWYRILSRNPEQIVLLEKTSKAFYGKTLTQKVGKLNESLSLLSMLLSMSDILNDQSYE</sequence>
<dbReference type="RefSeq" id="WP_153727460.1">
    <property type="nucleotide sequence ID" value="NZ_WJNH01000002.1"/>
</dbReference>
<dbReference type="AlphaFoldDB" id="A0A6G1X3R3"/>